<organism evidence="7 8">
    <name type="scientific">Striga asiatica</name>
    <name type="common">Asiatic witchweed</name>
    <name type="synonym">Buchnera asiatica</name>
    <dbReference type="NCBI Taxonomy" id="4170"/>
    <lineage>
        <taxon>Eukaryota</taxon>
        <taxon>Viridiplantae</taxon>
        <taxon>Streptophyta</taxon>
        <taxon>Embryophyta</taxon>
        <taxon>Tracheophyta</taxon>
        <taxon>Spermatophyta</taxon>
        <taxon>Magnoliopsida</taxon>
        <taxon>eudicotyledons</taxon>
        <taxon>Gunneridae</taxon>
        <taxon>Pentapetalae</taxon>
        <taxon>asterids</taxon>
        <taxon>lamiids</taxon>
        <taxon>Lamiales</taxon>
        <taxon>Orobanchaceae</taxon>
        <taxon>Buchnereae</taxon>
        <taxon>Striga</taxon>
    </lineage>
</organism>
<dbReference type="EMBL" id="BKCP01010514">
    <property type="protein sequence ID" value="GER52981.1"/>
    <property type="molecule type" value="Genomic_DNA"/>
</dbReference>
<evidence type="ECO:0000256" key="1">
    <source>
        <dbReference type="ARBA" id="ARBA00004167"/>
    </source>
</evidence>
<dbReference type="GO" id="GO:0009506">
    <property type="term" value="C:plasmodesma"/>
    <property type="evidence" value="ECO:0007669"/>
    <property type="project" value="TreeGrafter"/>
</dbReference>
<evidence type="ECO:0000313" key="7">
    <source>
        <dbReference type="EMBL" id="GER52981.1"/>
    </source>
</evidence>
<keyword evidence="2 5" id="KW-0812">Transmembrane</keyword>
<dbReference type="OrthoDB" id="2355at2759"/>
<dbReference type="GO" id="GO:0005886">
    <property type="term" value="C:plasma membrane"/>
    <property type="evidence" value="ECO:0007669"/>
    <property type="project" value="TreeGrafter"/>
</dbReference>
<reference evidence="8" key="1">
    <citation type="journal article" date="2019" name="Curr. Biol.">
        <title>Genome Sequence of Striga asiatica Provides Insight into the Evolution of Plant Parasitism.</title>
        <authorList>
            <person name="Yoshida S."/>
            <person name="Kim S."/>
            <person name="Wafula E.K."/>
            <person name="Tanskanen J."/>
            <person name="Kim Y.M."/>
            <person name="Honaas L."/>
            <person name="Yang Z."/>
            <person name="Spallek T."/>
            <person name="Conn C.E."/>
            <person name="Ichihashi Y."/>
            <person name="Cheong K."/>
            <person name="Cui S."/>
            <person name="Der J.P."/>
            <person name="Gundlach H."/>
            <person name="Jiao Y."/>
            <person name="Hori C."/>
            <person name="Ishida J.K."/>
            <person name="Kasahara H."/>
            <person name="Kiba T."/>
            <person name="Kim M.S."/>
            <person name="Koo N."/>
            <person name="Laohavisit A."/>
            <person name="Lee Y.H."/>
            <person name="Lumba S."/>
            <person name="McCourt P."/>
            <person name="Mortimer J.C."/>
            <person name="Mutuku J.M."/>
            <person name="Nomura T."/>
            <person name="Sasaki-Sekimoto Y."/>
            <person name="Seto Y."/>
            <person name="Wang Y."/>
            <person name="Wakatake T."/>
            <person name="Sakakibara H."/>
            <person name="Demura T."/>
            <person name="Yamaguchi S."/>
            <person name="Yoneyama K."/>
            <person name="Manabe R.I."/>
            <person name="Nelson D.C."/>
            <person name="Schulman A.H."/>
            <person name="Timko M.P."/>
            <person name="dePamphilis C.W."/>
            <person name="Choi D."/>
            <person name="Shirasu K."/>
        </authorList>
    </citation>
    <scope>NUCLEOTIDE SEQUENCE [LARGE SCALE GENOMIC DNA]</scope>
    <source>
        <strain evidence="8">cv. UVA1</strain>
    </source>
</reference>
<sequence>MATKKNSKSEQGLYFWFFCVFTVLCLAGVVAWLSLTPKNPNFEISAARLHASDHDNRLSHHNATVRVPNSSVTFELRIFNPNKRMGIYYDPISLELYGKSRVFMGRNSTPGFYQGYKNYTVYEIVVRSGREFWKGIDNGGDLEFVVRVKTNVRFKIIKWKTKARRVVHEEQFNKASIGFNGTFPGRKYAELQNATMVRIRN</sequence>
<evidence type="ECO:0000256" key="2">
    <source>
        <dbReference type="ARBA" id="ARBA00022692"/>
    </source>
</evidence>
<evidence type="ECO:0000256" key="3">
    <source>
        <dbReference type="ARBA" id="ARBA00022989"/>
    </source>
</evidence>
<comment type="subcellular location">
    <subcellularLocation>
        <location evidence="1">Membrane</location>
        <topology evidence="1">Single-pass membrane protein</topology>
    </subcellularLocation>
</comment>
<dbReference type="AlphaFoldDB" id="A0A5A7R9P0"/>
<protein>
    <submittedName>
        <fullName evidence="7">Late embryogenesis abundant protein</fullName>
    </submittedName>
</protein>
<name>A0A5A7R9P0_STRAF</name>
<dbReference type="GO" id="GO:0098542">
    <property type="term" value="P:defense response to other organism"/>
    <property type="evidence" value="ECO:0007669"/>
    <property type="project" value="InterPro"/>
</dbReference>
<evidence type="ECO:0000256" key="5">
    <source>
        <dbReference type="SAM" id="Phobius"/>
    </source>
</evidence>
<feature type="transmembrane region" description="Helical" evidence="5">
    <location>
        <begin position="12"/>
        <end position="35"/>
    </location>
</feature>
<dbReference type="InterPro" id="IPR044839">
    <property type="entry name" value="NDR1-like"/>
</dbReference>
<dbReference type="PANTHER" id="PTHR31415">
    <property type="entry name" value="OS05G0367900 PROTEIN"/>
    <property type="match status" value="1"/>
</dbReference>
<dbReference type="InterPro" id="IPR004864">
    <property type="entry name" value="LEA_2"/>
</dbReference>
<accession>A0A5A7R9P0</accession>
<dbReference type="Pfam" id="PF03168">
    <property type="entry name" value="LEA_2"/>
    <property type="match status" value="1"/>
</dbReference>
<proteinExistence type="predicted"/>
<keyword evidence="3 5" id="KW-1133">Transmembrane helix</keyword>
<evidence type="ECO:0000256" key="4">
    <source>
        <dbReference type="ARBA" id="ARBA00023136"/>
    </source>
</evidence>
<keyword evidence="8" id="KW-1185">Reference proteome</keyword>
<feature type="domain" description="Late embryogenesis abundant protein LEA-2 subgroup" evidence="6">
    <location>
        <begin position="76"/>
        <end position="162"/>
    </location>
</feature>
<dbReference type="Proteomes" id="UP000325081">
    <property type="component" value="Unassembled WGS sequence"/>
</dbReference>
<gene>
    <name evidence="7" type="ORF">STAS_30455</name>
</gene>
<evidence type="ECO:0000259" key="6">
    <source>
        <dbReference type="Pfam" id="PF03168"/>
    </source>
</evidence>
<dbReference type="PANTHER" id="PTHR31415:SF125">
    <property type="entry name" value="HARPIN INDUCING PROTEIN 1-LIKE 9"/>
    <property type="match status" value="1"/>
</dbReference>
<evidence type="ECO:0000313" key="8">
    <source>
        <dbReference type="Proteomes" id="UP000325081"/>
    </source>
</evidence>
<keyword evidence="4 5" id="KW-0472">Membrane</keyword>
<comment type="caution">
    <text evidence="7">The sequence shown here is derived from an EMBL/GenBank/DDBJ whole genome shotgun (WGS) entry which is preliminary data.</text>
</comment>